<dbReference type="PRINTS" id="PR00120">
    <property type="entry name" value="HATPASE"/>
</dbReference>
<dbReference type="Pfam" id="PF00690">
    <property type="entry name" value="Cation_ATPase_N"/>
    <property type="match status" value="1"/>
</dbReference>
<keyword evidence="9" id="KW-1278">Translocase</keyword>
<comment type="subcellular location">
    <subcellularLocation>
        <location evidence="1">Membrane</location>
        <topology evidence="1">Multi-pass membrane protein</topology>
    </subcellularLocation>
</comment>
<evidence type="ECO:0000313" key="14">
    <source>
        <dbReference type="EMBL" id="CBI10395.1"/>
    </source>
</evidence>
<dbReference type="SFLD" id="SFLDF00027">
    <property type="entry name" value="p-type_atpase"/>
    <property type="match status" value="1"/>
</dbReference>
<keyword evidence="7" id="KW-0067">ATP-binding</keyword>
<gene>
    <name evidence="14" type="ORF">CARN7_1173</name>
</gene>
<evidence type="ECO:0000256" key="6">
    <source>
        <dbReference type="ARBA" id="ARBA00022741"/>
    </source>
</evidence>
<dbReference type="SMART" id="SM00831">
    <property type="entry name" value="Cation_ATPase_N"/>
    <property type="match status" value="1"/>
</dbReference>
<dbReference type="AlphaFoldDB" id="E6QT23"/>
<dbReference type="Gene3D" id="2.70.150.10">
    <property type="entry name" value="Calcium-transporting ATPase, cytoplasmic transduction domain A"/>
    <property type="match status" value="1"/>
</dbReference>
<evidence type="ECO:0000256" key="7">
    <source>
        <dbReference type="ARBA" id="ARBA00022840"/>
    </source>
</evidence>
<reference evidence="14" key="1">
    <citation type="submission" date="2009-10" db="EMBL/GenBank/DDBJ databases">
        <title>Diversity of trophic interactions inside an arsenic-rich microbial ecosystem.</title>
        <authorList>
            <person name="Bertin P.N."/>
            <person name="Heinrich-Salmeron A."/>
            <person name="Pelletier E."/>
            <person name="Goulhen-Chollet F."/>
            <person name="Arsene-Ploetze F."/>
            <person name="Gallien S."/>
            <person name="Calteau A."/>
            <person name="Vallenet D."/>
            <person name="Casiot C."/>
            <person name="Chane-Woon-Ming B."/>
            <person name="Giloteaux L."/>
            <person name="Barakat M."/>
            <person name="Bonnefoy V."/>
            <person name="Bruneel O."/>
            <person name="Chandler M."/>
            <person name="Cleiss J."/>
            <person name="Duran R."/>
            <person name="Elbaz-Poulichet F."/>
            <person name="Fonknechten N."/>
            <person name="Lauga B."/>
            <person name="Mornico D."/>
            <person name="Ortet P."/>
            <person name="Schaeffer C."/>
            <person name="Siguier P."/>
            <person name="Alexander Thil Smith A."/>
            <person name="Van Dorsselaer A."/>
            <person name="Weissenbach J."/>
            <person name="Medigue C."/>
            <person name="Le Paslier D."/>
        </authorList>
    </citation>
    <scope>NUCLEOTIDE SEQUENCE</scope>
</reference>
<dbReference type="InterPro" id="IPR008250">
    <property type="entry name" value="ATPase_P-typ_transduc_dom_A_sf"/>
</dbReference>
<dbReference type="SFLD" id="SFLDS00003">
    <property type="entry name" value="Haloacid_Dehalogenase"/>
    <property type="match status" value="1"/>
</dbReference>
<dbReference type="Gene3D" id="3.40.1110.10">
    <property type="entry name" value="Calcium-transporting ATPase, cytoplasmic domain N"/>
    <property type="match status" value="1"/>
</dbReference>
<keyword evidence="3" id="KW-0597">Phosphoprotein</keyword>
<dbReference type="InterPro" id="IPR001757">
    <property type="entry name" value="P_typ_ATPase"/>
</dbReference>
<evidence type="ECO:0000256" key="10">
    <source>
        <dbReference type="ARBA" id="ARBA00022989"/>
    </source>
</evidence>
<dbReference type="EMBL" id="CABR01000083">
    <property type="protein sequence ID" value="CBI10395.1"/>
    <property type="molecule type" value="Genomic_DNA"/>
</dbReference>
<evidence type="ECO:0000256" key="2">
    <source>
        <dbReference type="ARBA" id="ARBA00008804"/>
    </source>
</evidence>
<evidence type="ECO:0000256" key="11">
    <source>
        <dbReference type="ARBA" id="ARBA00023136"/>
    </source>
</evidence>
<keyword evidence="10 12" id="KW-1133">Transmembrane helix</keyword>
<feature type="transmembrane region" description="Helical" evidence="12">
    <location>
        <begin position="680"/>
        <end position="702"/>
    </location>
</feature>
<evidence type="ECO:0000256" key="8">
    <source>
        <dbReference type="ARBA" id="ARBA00022842"/>
    </source>
</evidence>
<keyword evidence="4 12" id="KW-0812">Transmembrane</keyword>
<dbReference type="InterPro" id="IPR059000">
    <property type="entry name" value="ATPase_P-type_domA"/>
</dbReference>
<evidence type="ECO:0000256" key="12">
    <source>
        <dbReference type="SAM" id="Phobius"/>
    </source>
</evidence>
<dbReference type="SUPFAM" id="SSF81660">
    <property type="entry name" value="Metal cation-transporting ATPase, ATP-binding domain N"/>
    <property type="match status" value="1"/>
</dbReference>
<dbReference type="InterPro" id="IPR023214">
    <property type="entry name" value="HAD_sf"/>
</dbReference>
<evidence type="ECO:0000259" key="13">
    <source>
        <dbReference type="SMART" id="SM00831"/>
    </source>
</evidence>
<evidence type="ECO:0000256" key="9">
    <source>
        <dbReference type="ARBA" id="ARBA00022967"/>
    </source>
</evidence>
<feature type="transmembrane region" description="Helical" evidence="12">
    <location>
        <begin position="264"/>
        <end position="287"/>
    </location>
</feature>
<dbReference type="InterPro" id="IPR004014">
    <property type="entry name" value="ATPase_P-typ_cation-transptr_N"/>
</dbReference>
<name>E6QT23_9ZZZZ</name>
<dbReference type="InterPro" id="IPR006534">
    <property type="entry name" value="P-type_ATPase_IIIA"/>
</dbReference>
<evidence type="ECO:0000256" key="5">
    <source>
        <dbReference type="ARBA" id="ARBA00022723"/>
    </source>
</evidence>
<dbReference type="InterPro" id="IPR036412">
    <property type="entry name" value="HAD-like_sf"/>
</dbReference>
<protein>
    <submittedName>
        <fullName evidence="14">Putative Proton-exporting ATPase</fullName>
    </submittedName>
</protein>
<dbReference type="FunFam" id="2.70.150.10:FF:000042">
    <property type="entry name" value="Plasma membrane ATPase"/>
    <property type="match status" value="1"/>
</dbReference>
<evidence type="ECO:0000256" key="1">
    <source>
        <dbReference type="ARBA" id="ARBA00004141"/>
    </source>
</evidence>
<dbReference type="PROSITE" id="PS00154">
    <property type="entry name" value="ATPASE_E1_E2"/>
    <property type="match status" value="1"/>
</dbReference>
<dbReference type="Pfam" id="PF00702">
    <property type="entry name" value="Hydrolase"/>
    <property type="match status" value="1"/>
</dbReference>
<keyword evidence="8" id="KW-0460">Magnesium</keyword>
<accession>E6QT23</accession>
<dbReference type="InterPro" id="IPR023299">
    <property type="entry name" value="ATPase_P-typ_cyto_dom_N"/>
</dbReference>
<dbReference type="GO" id="GO:0046872">
    <property type="term" value="F:metal ion binding"/>
    <property type="evidence" value="ECO:0007669"/>
    <property type="project" value="UniProtKB-KW"/>
</dbReference>
<comment type="caution">
    <text evidence="14">The sequence shown here is derived from an EMBL/GenBank/DDBJ whole genome shotgun (WGS) entry which is preliminary data.</text>
</comment>
<dbReference type="GO" id="GO:0120029">
    <property type="term" value="P:proton export across plasma membrane"/>
    <property type="evidence" value="ECO:0007669"/>
    <property type="project" value="InterPro"/>
</dbReference>
<keyword evidence="11 12" id="KW-0472">Membrane</keyword>
<dbReference type="InterPro" id="IPR018303">
    <property type="entry name" value="ATPase_P-typ_P_site"/>
</dbReference>
<dbReference type="FunFam" id="3.40.50.1000:FF:000211">
    <property type="entry name" value="Plasma membrane ATPase"/>
    <property type="match status" value="1"/>
</dbReference>
<dbReference type="GO" id="GO:0016020">
    <property type="term" value="C:membrane"/>
    <property type="evidence" value="ECO:0007669"/>
    <property type="project" value="UniProtKB-SubCell"/>
</dbReference>
<dbReference type="SFLD" id="SFLDG00002">
    <property type="entry name" value="C1.7:_P-type_atpase_like"/>
    <property type="match status" value="1"/>
</dbReference>
<organism evidence="14">
    <name type="scientific">mine drainage metagenome</name>
    <dbReference type="NCBI Taxonomy" id="410659"/>
    <lineage>
        <taxon>unclassified sequences</taxon>
        <taxon>metagenomes</taxon>
        <taxon>ecological metagenomes</taxon>
    </lineage>
</organism>
<dbReference type="GO" id="GO:0008553">
    <property type="term" value="F:P-type proton-exporting transporter activity"/>
    <property type="evidence" value="ECO:0007669"/>
    <property type="project" value="InterPro"/>
</dbReference>
<dbReference type="InterPro" id="IPR023298">
    <property type="entry name" value="ATPase_P-typ_TM_dom_sf"/>
</dbReference>
<feature type="transmembrane region" description="Helical" evidence="12">
    <location>
        <begin position="714"/>
        <end position="733"/>
    </location>
</feature>
<dbReference type="GO" id="GO:0005524">
    <property type="term" value="F:ATP binding"/>
    <property type="evidence" value="ECO:0007669"/>
    <property type="project" value="UniProtKB-KW"/>
</dbReference>
<dbReference type="GO" id="GO:0016887">
    <property type="term" value="F:ATP hydrolysis activity"/>
    <property type="evidence" value="ECO:0007669"/>
    <property type="project" value="InterPro"/>
</dbReference>
<dbReference type="SUPFAM" id="SSF81653">
    <property type="entry name" value="Calcium ATPase, transduction domain A"/>
    <property type="match status" value="1"/>
</dbReference>
<dbReference type="PRINTS" id="PR00119">
    <property type="entry name" value="CATATPASE"/>
</dbReference>
<keyword evidence="6" id="KW-0547">Nucleotide-binding</keyword>
<feature type="transmembrane region" description="Helical" evidence="12">
    <location>
        <begin position="745"/>
        <end position="768"/>
    </location>
</feature>
<proteinExistence type="inferred from homology"/>
<dbReference type="NCBIfam" id="TIGR01647">
    <property type="entry name" value="ATPase-IIIA_H"/>
    <property type="match status" value="1"/>
</dbReference>
<feature type="transmembrane region" description="Helical" evidence="12">
    <location>
        <begin position="227"/>
        <end position="252"/>
    </location>
</feature>
<dbReference type="SUPFAM" id="SSF81665">
    <property type="entry name" value="Calcium ATPase, transmembrane domain M"/>
    <property type="match status" value="1"/>
</dbReference>
<comment type="similarity">
    <text evidence="2">Belongs to the cation transport ATPase (P-type) (TC 3.A.3) family. Type IIIA subfamily.</text>
</comment>
<keyword evidence="5" id="KW-0479">Metal-binding</keyword>
<evidence type="ECO:0000256" key="4">
    <source>
        <dbReference type="ARBA" id="ARBA00022692"/>
    </source>
</evidence>
<dbReference type="NCBIfam" id="TIGR01494">
    <property type="entry name" value="ATPase_P-type"/>
    <property type="match status" value="2"/>
</dbReference>
<dbReference type="PANTHER" id="PTHR42861">
    <property type="entry name" value="CALCIUM-TRANSPORTING ATPASE"/>
    <property type="match status" value="1"/>
</dbReference>
<dbReference type="InterPro" id="IPR044492">
    <property type="entry name" value="P_typ_ATPase_HD_dom"/>
</dbReference>
<feature type="transmembrane region" description="Helical" evidence="12">
    <location>
        <begin position="774"/>
        <end position="794"/>
    </location>
</feature>
<dbReference type="Gene3D" id="1.20.1110.10">
    <property type="entry name" value="Calcium-transporting ATPase, transmembrane domain"/>
    <property type="match status" value="1"/>
</dbReference>
<evidence type="ECO:0000256" key="3">
    <source>
        <dbReference type="ARBA" id="ARBA00022553"/>
    </source>
</evidence>
<dbReference type="Pfam" id="PF00122">
    <property type="entry name" value="E1-E2_ATPase"/>
    <property type="match status" value="1"/>
</dbReference>
<feature type="domain" description="Cation-transporting P-type ATPase N-terminal" evidence="13">
    <location>
        <begin position="8"/>
        <end position="82"/>
    </location>
</feature>
<sequence length="806" mass="86895">MGVINSAMPQSSAVETSVDLTDTACSPQGLTSAEAVLRRQKEGVNELPPETSHPLRKLLEKFWAPVPWMLEMTIALQLFLGKRDEAGVIALLLCVNAVMGLLQEGRANKALALLRKRLDIQARVMRDGHWQQLPARELVPGDCVHVRMGDIVPADVRLTAGQIQLDQSSLTGESLPVEAVTGGQAYSGSVVTRGEASGEITDIGTHTRFGKTAELVRNAKTVSHLQSVIFGIVKYLVLLDIVLVLVMLAYTLGQGMAWTDVVPFALILLVASVPVALPATFTLATALGSLELAQHGVLVTRLSAIEEAAAMEILASDKTGTITENKLTLAALKPYAGTDENALLRYAALACDEATQDPIDLAIIQYARQRHLLEQPPRRIHFTPFDPQTRRSETVYQDGERTARAVKGAALEVAALSGVQDIAQDIDALAEKGYRVLGVANGSENELRFAGLIALQDPPRSDAAAVIAQLQQLGVRVMMVTGDSQPTARHIAQSVGIGNRACPAQAITESVVPGGVRLVQGATQDLLNCDVFAQVFPEDKFNLVRALQHHGQVIGMTGDGVNDAPALKQAEVGIAVSSATDVAKASASLVLTNPGLGDVVAAVQTSRRIYQRMLTYTLNKIIKTLEIAVFMSVGVMLTGVFVITPLLIVLLLFTNDFVTMSIATDHVVGASKPERWRIPNLMRTAAPLAAFNLLLSFSVFFFGRDALHLPLLQLQTLIFVMLVFTGLGNVFLVRERRHFWQSRPSRTLIFSALADVLVVSIFATQGIWMGAIPPLLLLALTGVVMIYLLGLDFVKIRILRGLDTST</sequence>
<dbReference type="Gene3D" id="3.40.50.1000">
    <property type="entry name" value="HAD superfamily/HAD-like"/>
    <property type="match status" value="1"/>
</dbReference>
<dbReference type="SUPFAM" id="SSF56784">
    <property type="entry name" value="HAD-like"/>
    <property type="match status" value="1"/>
</dbReference>